<keyword evidence="4 7" id="KW-0574">Periplasm</keyword>
<feature type="chain" id="PRO_5017190179" description="Thiol:disulfide interchange protein" evidence="9">
    <location>
        <begin position="23"/>
        <end position="209"/>
    </location>
</feature>
<feature type="signal peptide" evidence="9">
    <location>
        <begin position="1"/>
        <end position="22"/>
    </location>
</feature>
<evidence type="ECO:0000313" key="12">
    <source>
        <dbReference type="Proteomes" id="UP000033070"/>
    </source>
</evidence>
<evidence type="ECO:0000256" key="2">
    <source>
        <dbReference type="ARBA" id="ARBA00005791"/>
    </source>
</evidence>
<feature type="disulfide bond" description="Redox-active" evidence="8">
    <location>
        <begin position="54"/>
        <end position="57"/>
    </location>
</feature>
<evidence type="ECO:0000313" key="11">
    <source>
        <dbReference type="EMBL" id="BBE52242.1"/>
    </source>
</evidence>
<evidence type="ECO:0000256" key="9">
    <source>
        <dbReference type="SAM" id="SignalP"/>
    </source>
</evidence>
<gene>
    <name evidence="11" type="ORF">OYT1_ch2736</name>
</gene>
<keyword evidence="12" id="KW-1185">Reference proteome</keyword>
<dbReference type="PANTHER" id="PTHR35891:SF2">
    <property type="entry name" value="THIOL:DISULFIDE INTERCHANGE PROTEIN DSBA"/>
    <property type="match status" value="1"/>
</dbReference>
<dbReference type="EMBL" id="AP018738">
    <property type="protein sequence ID" value="BBE52242.1"/>
    <property type="molecule type" value="Genomic_DNA"/>
</dbReference>
<evidence type="ECO:0000256" key="8">
    <source>
        <dbReference type="PIRSR" id="PIRSR001488-1"/>
    </source>
</evidence>
<proteinExistence type="inferred from homology"/>
<dbReference type="STRING" id="1188319.OYT1_02188"/>
<dbReference type="RefSeq" id="WP_062627292.1">
    <property type="nucleotide sequence ID" value="NZ_AP018738.1"/>
</dbReference>
<comment type="subcellular location">
    <subcellularLocation>
        <location evidence="1 7">Periplasm</location>
    </subcellularLocation>
</comment>
<keyword evidence="6" id="KW-0676">Redox-active center</keyword>
<evidence type="ECO:0000256" key="1">
    <source>
        <dbReference type="ARBA" id="ARBA00004418"/>
    </source>
</evidence>
<dbReference type="InterPro" id="IPR036249">
    <property type="entry name" value="Thioredoxin-like_sf"/>
</dbReference>
<dbReference type="Pfam" id="PF01323">
    <property type="entry name" value="DSBA"/>
    <property type="match status" value="1"/>
</dbReference>
<dbReference type="CDD" id="cd03019">
    <property type="entry name" value="DsbA_DsbA"/>
    <property type="match status" value="1"/>
</dbReference>
<dbReference type="InterPro" id="IPR050824">
    <property type="entry name" value="Thiol_disulfide_DsbA"/>
</dbReference>
<dbReference type="InterPro" id="IPR023205">
    <property type="entry name" value="DsbA/DsbL"/>
</dbReference>
<comment type="similarity">
    <text evidence="2">Belongs to the thioredoxin family. DsbA subfamily.</text>
</comment>
<evidence type="ECO:0000259" key="10">
    <source>
        <dbReference type="PROSITE" id="PS51352"/>
    </source>
</evidence>
<evidence type="ECO:0000256" key="7">
    <source>
        <dbReference type="PIRNR" id="PIRNR001488"/>
    </source>
</evidence>
<dbReference type="Proteomes" id="UP000033070">
    <property type="component" value="Chromosome"/>
</dbReference>
<keyword evidence="5 7" id="KW-1015">Disulfide bond</keyword>
<dbReference type="PIRSF" id="PIRSF001488">
    <property type="entry name" value="Tdi_protein"/>
    <property type="match status" value="1"/>
</dbReference>
<evidence type="ECO:0000256" key="4">
    <source>
        <dbReference type="ARBA" id="ARBA00022764"/>
    </source>
</evidence>
<reference evidence="11 12" key="1">
    <citation type="submission" date="2018-06" db="EMBL/GenBank/DDBJ databases">
        <title>OYT1 Genome Sequencing.</title>
        <authorList>
            <person name="Kato S."/>
            <person name="Itoh T."/>
            <person name="Ohkuma M."/>
        </authorList>
    </citation>
    <scope>NUCLEOTIDE SEQUENCE [LARGE SCALE GENOMIC DNA]</scope>
    <source>
        <strain evidence="11 12">OYT1</strain>
    </source>
</reference>
<evidence type="ECO:0000256" key="5">
    <source>
        <dbReference type="ARBA" id="ARBA00023157"/>
    </source>
</evidence>
<name>A0A2Z6GFR9_9PROT</name>
<protein>
    <recommendedName>
        <fullName evidence="7">Thiol:disulfide interchange protein</fullName>
    </recommendedName>
</protein>
<dbReference type="AlphaFoldDB" id="A0A2Z6GFR9"/>
<dbReference type="InterPro" id="IPR013766">
    <property type="entry name" value="Thioredoxin_domain"/>
</dbReference>
<dbReference type="GO" id="GO:0042597">
    <property type="term" value="C:periplasmic space"/>
    <property type="evidence" value="ECO:0007669"/>
    <property type="project" value="UniProtKB-SubCell"/>
</dbReference>
<sequence>MKSAFRNLLVVALLTFAGITQAAVLGKDYTQLDQPQATPANGKIEVLEFFAYPCPHCHHLVPDLNAWEKTMPKNVSLTYVPVVFRDSWEPMAYTFYALEVLGQQSKLHDALFEAWNITHTELNELSQIAAFVAQRGVDKQKFSDAYRSFSVQSKVIRSKQMLQSYNIRGTPTLVVDGRFVITGLESRDMIRVLRELTDQVRKERAAKKR</sequence>
<evidence type="ECO:0000256" key="3">
    <source>
        <dbReference type="ARBA" id="ARBA00022729"/>
    </source>
</evidence>
<evidence type="ECO:0000256" key="6">
    <source>
        <dbReference type="ARBA" id="ARBA00023284"/>
    </source>
</evidence>
<feature type="domain" description="Thioredoxin" evidence="10">
    <location>
        <begin position="10"/>
        <end position="198"/>
    </location>
</feature>
<dbReference type="Gene3D" id="3.40.30.10">
    <property type="entry name" value="Glutaredoxin"/>
    <property type="match status" value="1"/>
</dbReference>
<dbReference type="KEGG" id="fam:OYT1_ch2736"/>
<dbReference type="InterPro" id="IPR001853">
    <property type="entry name" value="DSBA-like_thioredoxin_dom"/>
</dbReference>
<accession>A0A2Z6GFR9</accession>
<dbReference type="PROSITE" id="PS51352">
    <property type="entry name" value="THIOREDOXIN_2"/>
    <property type="match status" value="1"/>
</dbReference>
<dbReference type="SUPFAM" id="SSF52833">
    <property type="entry name" value="Thioredoxin-like"/>
    <property type="match status" value="1"/>
</dbReference>
<keyword evidence="3 9" id="KW-0732">Signal</keyword>
<organism evidence="11 12">
    <name type="scientific">Ferriphaselus amnicola</name>
    <dbReference type="NCBI Taxonomy" id="1188319"/>
    <lineage>
        <taxon>Bacteria</taxon>
        <taxon>Pseudomonadati</taxon>
        <taxon>Pseudomonadota</taxon>
        <taxon>Betaproteobacteria</taxon>
        <taxon>Nitrosomonadales</taxon>
        <taxon>Gallionellaceae</taxon>
        <taxon>Ferriphaselus</taxon>
    </lineage>
</organism>
<dbReference type="OrthoDB" id="9784896at2"/>
<dbReference type="PANTHER" id="PTHR35891">
    <property type="entry name" value="THIOL:DISULFIDE INTERCHANGE PROTEIN DSBA"/>
    <property type="match status" value="1"/>
</dbReference>
<dbReference type="GO" id="GO:0016491">
    <property type="term" value="F:oxidoreductase activity"/>
    <property type="evidence" value="ECO:0007669"/>
    <property type="project" value="InterPro"/>
</dbReference>